<accession>A0A316D608</accession>
<name>A0A316D608_9BACL</name>
<dbReference type="EMBL" id="QGGL01000016">
    <property type="protein sequence ID" value="PWK07854.1"/>
    <property type="molecule type" value="Genomic_DNA"/>
</dbReference>
<dbReference type="InterPro" id="IPR027383">
    <property type="entry name" value="Znf_put"/>
</dbReference>
<evidence type="ECO:0000256" key="2">
    <source>
        <dbReference type="ARBA" id="ARBA00024438"/>
    </source>
</evidence>
<protein>
    <recommendedName>
        <fullName evidence="2">Anti-sigma-W factor RsiW</fullName>
    </recommendedName>
</protein>
<comment type="caution">
    <text evidence="5">The sequence shown here is derived from an EMBL/GenBank/DDBJ whole genome shotgun (WGS) entry which is preliminary data.</text>
</comment>
<dbReference type="Proteomes" id="UP000245634">
    <property type="component" value="Unassembled WGS sequence"/>
</dbReference>
<feature type="transmembrane region" description="Helical" evidence="3">
    <location>
        <begin position="109"/>
        <end position="128"/>
    </location>
</feature>
<comment type="similarity">
    <text evidence="1">Belongs to the zinc-associated anti-sigma factor (ZAS) superfamily. Anti-sigma-W factor family.</text>
</comment>
<keyword evidence="3" id="KW-0812">Transmembrane</keyword>
<organism evidence="5 6">
    <name type="scientific">Tumebacillus permanentifrigoris</name>
    <dbReference type="NCBI Taxonomy" id="378543"/>
    <lineage>
        <taxon>Bacteria</taxon>
        <taxon>Bacillati</taxon>
        <taxon>Bacillota</taxon>
        <taxon>Bacilli</taxon>
        <taxon>Bacillales</taxon>
        <taxon>Alicyclobacillaceae</taxon>
        <taxon>Tumebacillus</taxon>
    </lineage>
</organism>
<keyword evidence="3" id="KW-0472">Membrane</keyword>
<dbReference type="RefSeq" id="WP_109690464.1">
    <property type="nucleotide sequence ID" value="NZ_QGGL01000016.1"/>
</dbReference>
<feature type="domain" description="Putative zinc-finger" evidence="4">
    <location>
        <begin position="7"/>
        <end position="37"/>
    </location>
</feature>
<evidence type="ECO:0000259" key="4">
    <source>
        <dbReference type="Pfam" id="PF13490"/>
    </source>
</evidence>
<evidence type="ECO:0000256" key="3">
    <source>
        <dbReference type="SAM" id="Phobius"/>
    </source>
</evidence>
<evidence type="ECO:0000313" key="6">
    <source>
        <dbReference type="Proteomes" id="UP000245634"/>
    </source>
</evidence>
<dbReference type="AlphaFoldDB" id="A0A316D608"/>
<gene>
    <name evidence="5" type="ORF">C7459_11613</name>
</gene>
<reference evidence="5 6" key="1">
    <citation type="submission" date="2018-05" db="EMBL/GenBank/DDBJ databases">
        <title>Genomic Encyclopedia of Type Strains, Phase IV (KMG-IV): sequencing the most valuable type-strain genomes for metagenomic binning, comparative biology and taxonomic classification.</title>
        <authorList>
            <person name="Goeker M."/>
        </authorList>
    </citation>
    <scope>NUCLEOTIDE SEQUENCE [LARGE SCALE GENOMIC DNA]</scope>
    <source>
        <strain evidence="5 6">DSM 18773</strain>
    </source>
</reference>
<proteinExistence type="inferred from homology"/>
<sequence length="390" mass="42879">MSICPYQSRIQAYLDGELPREERKGLSLHLDVCSACRSALHSLKRIDDWTESALREAFSPPTQAPLVEIDVDAAWTLFETRLAARTLSAPAPIPSKGRWTHMAKNTKKWLVGTGAAVVLVGSLAIPAVQAAADEVLSLFRAQKIQTIQVTKQDLNQMQEWISSGAAGEMSLQGLGKIWSTDDSHTVQTFNSAAEAQAAGYTPAVPTGFQLNTLTVRPEHTLHFQLNVERANALLKQLGSKSTLDKNLDNQDFSVHFPQTLITTLTATKDSNQHYTYTTFASPALQVPRGVDVNQLRETILQLPMLPENIRKQLASIEDWQHTVPVPTLAGSGQNLTQTTVNGGDGLYFTEGHQSSLYWQANNHLHLIESASTDERAITQDTLQSLAKSFK</sequence>
<keyword evidence="3" id="KW-1133">Transmembrane helix</keyword>
<evidence type="ECO:0000256" key="1">
    <source>
        <dbReference type="ARBA" id="ARBA00024353"/>
    </source>
</evidence>
<dbReference type="InterPro" id="IPR041916">
    <property type="entry name" value="Anti_sigma_zinc_sf"/>
</dbReference>
<dbReference type="OrthoDB" id="2079550at2"/>
<keyword evidence="6" id="KW-1185">Reference proteome</keyword>
<dbReference type="Gene3D" id="1.10.10.1320">
    <property type="entry name" value="Anti-sigma factor, zinc-finger domain"/>
    <property type="match status" value="1"/>
</dbReference>
<evidence type="ECO:0000313" key="5">
    <source>
        <dbReference type="EMBL" id="PWK07854.1"/>
    </source>
</evidence>
<dbReference type="Pfam" id="PF13490">
    <property type="entry name" value="zf-HC2"/>
    <property type="match status" value="1"/>
</dbReference>